<proteinExistence type="predicted"/>
<sequence>MEIDKKFFALKFKPHFISSDLKLCSDGLTEKEEIEFVMRFWPFSKYREEKVKTFDIKLQHRKIIKEEWNKELPSKIFTFDDDKVFSTVWPCIEQDLEDFLIKKENINPSKKIRSEFPEINELKKLYEPLVKSTVYCERGHTLEKRIIKSVNQSENFNFLHNKNTQEIDFGFCILKGKPDGIDSQKNSIIEVKSKNSIQPVSEKERLQCLSYLRILKFQTCLLVQSDRNGEKKIFNIFRDDQEFTERIYYKLKDFVTKYRNMTEEEFLEKLFIYKENYNPYPILVNYLHDS</sequence>
<dbReference type="Proteomes" id="UP000276133">
    <property type="component" value="Unassembled WGS sequence"/>
</dbReference>
<dbReference type="GO" id="GO:0006281">
    <property type="term" value="P:DNA repair"/>
    <property type="evidence" value="ECO:0007669"/>
    <property type="project" value="UniProtKB-ARBA"/>
</dbReference>
<dbReference type="EMBL" id="REGN01005162">
    <property type="protein sequence ID" value="RNA14546.1"/>
    <property type="molecule type" value="Genomic_DNA"/>
</dbReference>
<name>A0A3M7QT24_BRAPC</name>
<dbReference type="Gene3D" id="3.90.320.10">
    <property type="match status" value="1"/>
</dbReference>
<gene>
    <name evidence="1" type="ORF">BpHYR1_003737</name>
</gene>
<comment type="caution">
    <text evidence="1">The sequence shown here is derived from an EMBL/GenBank/DDBJ whole genome shotgun (WGS) entry which is preliminary data.</text>
</comment>
<protein>
    <recommendedName>
        <fullName evidence="3">YqaJ viral recombinase domain-containing protein</fullName>
    </recommendedName>
</protein>
<evidence type="ECO:0000313" key="1">
    <source>
        <dbReference type="EMBL" id="RNA14546.1"/>
    </source>
</evidence>
<dbReference type="InterPro" id="IPR011604">
    <property type="entry name" value="PDDEXK-like_dom_sf"/>
</dbReference>
<dbReference type="SUPFAM" id="SSF52980">
    <property type="entry name" value="Restriction endonuclease-like"/>
    <property type="match status" value="1"/>
</dbReference>
<dbReference type="AlphaFoldDB" id="A0A3M7QT24"/>
<keyword evidence="2" id="KW-1185">Reference proteome</keyword>
<organism evidence="1 2">
    <name type="scientific">Brachionus plicatilis</name>
    <name type="common">Marine rotifer</name>
    <name type="synonym">Brachionus muelleri</name>
    <dbReference type="NCBI Taxonomy" id="10195"/>
    <lineage>
        <taxon>Eukaryota</taxon>
        <taxon>Metazoa</taxon>
        <taxon>Spiralia</taxon>
        <taxon>Gnathifera</taxon>
        <taxon>Rotifera</taxon>
        <taxon>Eurotatoria</taxon>
        <taxon>Monogononta</taxon>
        <taxon>Pseudotrocha</taxon>
        <taxon>Ploima</taxon>
        <taxon>Brachionidae</taxon>
        <taxon>Brachionus</taxon>
    </lineage>
</organism>
<evidence type="ECO:0008006" key="3">
    <source>
        <dbReference type="Google" id="ProtNLM"/>
    </source>
</evidence>
<reference evidence="1 2" key="1">
    <citation type="journal article" date="2018" name="Sci. Rep.">
        <title>Genomic signatures of local adaptation to the degree of environmental predictability in rotifers.</title>
        <authorList>
            <person name="Franch-Gras L."/>
            <person name="Hahn C."/>
            <person name="Garcia-Roger E.M."/>
            <person name="Carmona M.J."/>
            <person name="Serra M."/>
            <person name="Gomez A."/>
        </authorList>
    </citation>
    <scope>NUCLEOTIDE SEQUENCE [LARGE SCALE GENOMIC DNA]</scope>
    <source>
        <strain evidence="1">HYR1</strain>
    </source>
</reference>
<accession>A0A3M7QT24</accession>
<evidence type="ECO:0000313" key="2">
    <source>
        <dbReference type="Proteomes" id="UP000276133"/>
    </source>
</evidence>
<dbReference type="InterPro" id="IPR011335">
    <property type="entry name" value="Restrct_endonuc-II-like"/>
</dbReference>